<dbReference type="PRINTS" id="PR00420">
    <property type="entry name" value="RNGMNOXGNASE"/>
</dbReference>
<dbReference type="SUPFAM" id="SSF51905">
    <property type="entry name" value="FAD/NAD(P)-binding domain"/>
    <property type="match status" value="1"/>
</dbReference>
<dbReference type="InterPro" id="IPR010971">
    <property type="entry name" value="UbiH/COQ6"/>
</dbReference>
<dbReference type="PROSITE" id="PS01304">
    <property type="entry name" value="UBIH"/>
    <property type="match status" value="1"/>
</dbReference>
<protein>
    <submittedName>
        <fullName evidence="9">2-octaprenyl-3-methyl-6-methoxy-1,4-benzoquinol hydroxylase</fullName>
    </submittedName>
</protein>
<evidence type="ECO:0000313" key="9">
    <source>
        <dbReference type="EMBL" id="TBO32523.1"/>
    </source>
</evidence>
<dbReference type="AlphaFoldDB" id="A0A4Q9GZS3"/>
<dbReference type="PANTHER" id="PTHR43876">
    <property type="entry name" value="UBIQUINONE BIOSYNTHESIS MONOOXYGENASE COQ6, MITOCHONDRIAL"/>
    <property type="match status" value="1"/>
</dbReference>
<evidence type="ECO:0000313" key="10">
    <source>
        <dbReference type="Proteomes" id="UP000292120"/>
    </source>
</evidence>
<evidence type="ECO:0000256" key="1">
    <source>
        <dbReference type="ARBA" id="ARBA00001974"/>
    </source>
</evidence>
<comment type="pathway">
    <text evidence="2">Cofactor biosynthesis; ubiquinone biosynthesis.</text>
</comment>
<dbReference type="InterPro" id="IPR051205">
    <property type="entry name" value="UbiH/COQ6_monooxygenase"/>
</dbReference>
<dbReference type="InterPro" id="IPR018168">
    <property type="entry name" value="Ubi_Hdrlase_CS"/>
</dbReference>
<evidence type="ECO:0000256" key="6">
    <source>
        <dbReference type="ARBA" id="ARBA00023002"/>
    </source>
</evidence>
<keyword evidence="10" id="KW-1185">Reference proteome</keyword>
<feature type="domain" description="FAD-binding" evidence="8">
    <location>
        <begin position="130"/>
        <end position="314"/>
    </location>
</feature>
<dbReference type="OrthoDB" id="9769565at2"/>
<dbReference type="Proteomes" id="UP000292120">
    <property type="component" value="Unassembled WGS sequence"/>
</dbReference>
<comment type="caution">
    <text evidence="9">The sequence shown here is derived from an EMBL/GenBank/DDBJ whole genome shotgun (WGS) entry which is preliminary data.</text>
</comment>
<reference evidence="9 10" key="1">
    <citation type="submission" date="2019-02" db="EMBL/GenBank/DDBJ databases">
        <title>Aquabacterium sp. strain KMB7.</title>
        <authorList>
            <person name="Chen W.-M."/>
        </authorList>
    </citation>
    <scope>NUCLEOTIDE SEQUENCE [LARGE SCALE GENOMIC DNA]</scope>
    <source>
        <strain evidence="9 10">KMB7</strain>
    </source>
</reference>
<dbReference type="Gene3D" id="3.50.50.60">
    <property type="entry name" value="FAD/NAD(P)-binding domain"/>
    <property type="match status" value="2"/>
</dbReference>
<evidence type="ECO:0000256" key="4">
    <source>
        <dbReference type="ARBA" id="ARBA00022630"/>
    </source>
</evidence>
<comment type="similarity">
    <text evidence="3">Belongs to the UbiH/COQ6 family.</text>
</comment>
<keyword evidence="6" id="KW-0560">Oxidoreductase</keyword>
<dbReference type="GO" id="GO:0004497">
    <property type="term" value="F:monooxygenase activity"/>
    <property type="evidence" value="ECO:0007669"/>
    <property type="project" value="UniProtKB-KW"/>
</dbReference>
<accession>A0A4Q9GZS3</accession>
<organism evidence="9 10">
    <name type="scientific">Aquabacterium lacunae</name>
    <dbReference type="NCBI Taxonomy" id="2528630"/>
    <lineage>
        <taxon>Bacteria</taxon>
        <taxon>Pseudomonadati</taxon>
        <taxon>Pseudomonadota</taxon>
        <taxon>Betaproteobacteria</taxon>
        <taxon>Burkholderiales</taxon>
        <taxon>Aquabacterium</taxon>
    </lineage>
</organism>
<keyword evidence="7" id="KW-0503">Monooxygenase</keyword>
<dbReference type="Pfam" id="PF01494">
    <property type="entry name" value="FAD_binding_3"/>
    <property type="match status" value="1"/>
</dbReference>
<name>A0A4Q9GZS3_9BURK</name>
<evidence type="ECO:0000256" key="2">
    <source>
        <dbReference type="ARBA" id="ARBA00004749"/>
    </source>
</evidence>
<sequence length="387" mass="41007">MVSPTFDVCVSGGGAVARSLALVLAGHGFKVALACSPGALQLNSSDVRTYALNARSLALLDHIRVGAPLRQHGHPVHEMDIRGDHGGRLLFSAWEQRVTDLAWIVDASALDRLLADAIQFSPNITVVPPQGDSAHAPVACDLWAICEGKHSRSREALGATFDRHAYGHHGLATRVVAGRPHAGTARQWFRSPDVLALLPFHAPVAGASYGVVWSLPEGLAQSLAALPEGEFMSQLCAALEVSSPGVVNELGGLTLAAPVATWPLAIAQARPWSGDGWVLVGDAAHQVHPLAGQGLNLGLADVDALASVLVQARANEPWRALSDAKLLRRYDRARWLPTQAMGQLTDGLLNLFAATPAPFKDARNVGMALLDRATPLKRWLVGRALDA</sequence>
<dbReference type="GO" id="GO:0006744">
    <property type="term" value="P:ubiquinone biosynthetic process"/>
    <property type="evidence" value="ECO:0007669"/>
    <property type="project" value="UniProtKB-UniPathway"/>
</dbReference>
<dbReference type="EMBL" id="SIXI01000002">
    <property type="protein sequence ID" value="TBO32523.1"/>
    <property type="molecule type" value="Genomic_DNA"/>
</dbReference>
<keyword evidence="4" id="KW-0285">Flavoprotein</keyword>
<evidence type="ECO:0000259" key="8">
    <source>
        <dbReference type="Pfam" id="PF01494"/>
    </source>
</evidence>
<keyword evidence="5" id="KW-0274">FAD</keyword>
<dbReference type="InterPro" id="IPR036188">
    <property type="entry name" value="FAD/NAD-bd_sf"/>
</dbReference>
<dbReference type="UniPathway" id="UPA00232"/>
<dbReference type="NCBIfam" id="TIGR01988">
    <property type="entry name" value="Ubi-OHases"/>
    <property type="match status" value="1"/>
</dbReference>
<evidence type="ECO:0000256" key="5">
    <source>
        <dbReference type="ARBA" id="ARBA00022827"/>
    </source>
</evidence>
<dbReference type="GO" id="GO:0016705">
    <property type="term" value="F:oxidoreductase activity, acting on paired donors, with incorporation or reduction of molecular oxygen"/>
    <property type="evidence" value="ECO:0007669"/>
    <property type="project" value="InterPro"/>
</dbReference>
<proteinExistence type="inferred from homology"/>
<dbReference type="InterPro" id="IPR002938">
    <property type="entry name" value="FAD-bd"/>
</dbReference>
<gene>
    <name evidence="9" type="ORF">EYS42_04855</name>
</gene>
<dbReference type="PANTHER" id="PTHR43876:SF7">
    <property type="entry name" value="UBIQUINONE BIOSYNTHESIS MONOOXYGENASE COQ6, MITOCHONDRIAL"/>
    <property type="match status" value="1"/>
</dbReference>
<evidence type="ECO:0000256" key="3">
    <source>
        <dbReference type="ARBA" id="ARBA00005349"/>
    </source>
</evidence>
<dbReference type="GO" id="GO:0071949">
    <property type="term" value="F:FAD binding"/>
    <property type="evidence" value="ECO:0007669"/>
    <property type="project" value="InterPro"/>
</dbReference>
<comment type="cofactor">
    <cofactor evidence="1">
        <name>FAD</name>
        <dbReference type="ChEBI" id="CHEBI:57692"/>
    </cofactor>
</comment>
<evidence type="ECO:0000256" key="7">
    <source>
        <dbReference type="ARBA" id="ARBA00023033"/>
    </source>
</evidence>
<dbReference type="RefSeq" id="WP_130966735.1">
    <property type="nucleotide sequence ID" value="NZ_SIXI01000002.1"/>
</dbReference>